<evidence type="ECO:0000313" key="1">
    <source>
        <dbReference type="EMBL" id="MBX23764.1"/>
    </source>
</evidence>
<dbReference type="EMBL" id="GGEC01043280">
    <property type="protein sequence ID" value="MBX23764.1"/>
    <property type="molecule type" value="Transcribed_RNA"/>
</dbReference>
<accession>A0A2P2M0K4</accession>
<name>A0A2P2M0K4_RHIMU</name>
<dbReference type="AlphaFoldDB" id="A0A2P2M0K4"/>
<reference evidence="1" key="1">
    <citation type="submission" date="2018-02" db="EMBL/GenBank/DDBJ databases">
        <title>Rhizophora mucronata_Transcriptome.</title>
        <authorList>
            <person name="Meera S.P."/>
            <person name="Sreeshan A."/>
            <person name="Augustine A."/>
        </authorList>
    </citation>
    <scope>NUCLEOTIDE SEQUENCE</scope>
    <source>
        <tissue evidence="1">Leaf</tissue>
    </source>
</reference>
<protein>
    <submittedName>
        <fullName evidence="1">Uncharacterized protein</fullName>
    </submittedName>
</protein>
<organism evidence="1">
    <name type="scientific">Rhizophora mucronata</name>
    <name type="common">Asiatic mangrove</name>
    <dbReference type="NCBI Taxonomy" id="61149"/>
    <lineage>
        <taxon>Eukaryota</taxon>
        <taxon>Viridiplantae</taxon>
        <taxon>Streptophyta</taxon>
        <taxon>Embryophyta</taxon>
        <taxon>Tracheophyta</taxon>
        <taxon>Spermatophyta</taxon>
        <taxon>Magnoliopsida</taxon>
        <taxon>eudicotyledons</taxon>
        <taxon>Gunneridae</taxon>
        <taxon>Pentapetalae</taxon>
        <taxon>rosids</taxon>
        <taxon>fabids</taxon>
        <taxon>Malpighiales</taxon>
        <taxon>Rhizophoraceae</taxon>
        <taxon>Rhizophora</taxon>
    </lineage>
</organism>
<proteinExistence type="predicted"/>
<sequence length="73" mass="8326">MGSLRLPSLNALTVLHSDFGGKQSTKSLPRINLLSPSMPSPMKMTSPLRTRYFVSHLSLFLIPHCWLDLFFFF</sequence>